<dbReference type="NCBIfam" id="TIGR00392">
    <property type="entry name" value="ileS"/>
    <property type="match status" value="1"/>
</dbReference>
<evidence type="ECO:0000256" key="4">
    <source>
        <dbReference type="ARBA" id="ARBA00022741"/>
    </source>
</evidence>
<dbReference type="InterPro" id="IPR013155">
    <property type="entry name" value="M/V/L/I-tRNA-synth_anticd-bd"/>
</dbReference>
<dbReference type="Gene3D" id="1.10.730.20">
    <property type="match status" value="1"/>
</dbReference>
<evidence type="ECO:0000256" key="6">
    <source>
        <dbReference type="ARBA" id="ARBA00022917"/>
    </source>
</evidence>
<feature type="binding site" evidence="10">
    <location>
        <position position="607"/>
    </location>
    <ligand>
        <name>ATP</name>
        <dbReference type="ChEBI" id="CHEBI:30616"/>
    </ligand>
</feature>
<feature type="binding site" evidence="10">
    <location>
        <position position="903"/>
    </location>
    <ligand>
        <name>Zn(2+)</name>
        <dbReference type="ChEBI" id="CHEBI:29105"/>
    </ligand>
</feature>
<dbReference type="Gene3D" id="3.40.50.620">
    <property type="entry name" value="HUPs"/>
    <property type="match status" value="2"/>
</dbReference>
<feature type="compositionally biased region" description="Polar residues" evidence="11">
    <location>
        <begin position="1"/>
        <end position="11"/>
    </location>
</feature>
<comment type="subunit">
    <text evidence="10">Monomer.</text>
</comment>
<dbReference type="PANTHER" id="PTHR42765:SF1">
    <property type="entry name" value="ISOLEUCINE--TRNA LIGASE, MITOCHONDRIAL"/>
    <property type="match status" value="1"/>
</dbReference>
<comment type="cofactor">
    <cofactor evidence="10">
        <name>Zn(2+)</name>
        <dbReference type="ChEBI" id="CHEBI:29105"/>
    </cofactor>
    <text evidence="10">Binds 1 zinc ion per subunit.</text>
</comment>
<evidence type="ECO:0000259" key="14">
    <source>
        <dbReference type="Pfam" id="PF08264"/>
    </source>
</evidence>
<protein>
    <recommendedName>
        <fullName evidence="10">Isoleucine--tRNA ligase</fullName>
        <ecNumber evidence="10">6.1.1.5</ecNumber>
    </recommendedName>
    <alternativeName>
        <fullName evidence="10">Isoleucyl-tRNA synthetase</fullName>
        <shortName evidence="10">IleRS</shortName>
    </alternativeName>
</protein>
<comment type="domain">
    <text evidence="10">IleRS has two distinct active sites: one for aminoacylation and one for editing. The misactivated valine is translocated from the active site to the editing site, which sterically excludes the correctly activated isoleucine. The single editing site contains two valyl binding pockets, one specific for each substrate (Val-AMP or Val-tRNA(Ile)).</text>
</comment>
<evidence type="ECO:0000256" key="9">
    <source>
        <dbReference type="ARBA" id="ARBA00048359"/>
    </source>
</evidence>
<feature type="short sequence motif" description="'KMSKS' region" evidence="10">
    <location>
        <begin position="604"/>
        <end position="608"/>
    </location>
</feature>
<dbReference type="InterPro" id="IPR014729">
    <property type="entry name" value="Rossmann-like_a/b/a_fold"/>
</dbReference>
<dbReference type="InterPro" id="IPR010663">
    <property type="entry name" value="Znf_FPG/IleRS"/>
</dbReference>
<dbReference type="InterPro" id="IPR050081">
    <property type="entry name" value="Ile-tRNA_ligase"/>
</dbReference>
<evidence type="ECO:0000313" key="16">
    <source>
        <dbReference type="Proteomes" id="UP000649151"/>
    </source>
</evidence>
<accession>A0ABR7IQ21</accession>
<dbReference type="Proteomes" id="UP000649151">
    <property type="component" value="Unassembled WGS sequence"/>
</dbReference>
<feature type="binding site" evidence="10">
    <location>
        <position position="923"/>
    </location>
    <ligand>
        <name>Zn(2+)</name>
        <dbReference type="ChEBI" id="CHEBI:29105"/>
    </ligand>
</feature>
<feature type="domain" description="Aminoacyl-tRNA synthetase class Ia" evidence="12">
    <location>
        <begin position="29"/>
        <end position="643"/>
    </location>
</feature>
<evidence type="ECO:0000259" key="13">
    <source>
        <dbReference type="Pfam" id="PF06827"/>
    </source>
</evidence>
<proteinExistence type="inferred from homology"/>
<dbReference type="Pfam" id="PF08264">
    <property type="entry name" value="Anticodon_1"/>
    <property type="match status" value="1"/>
</dbReference>
<dbReference type="InterPro" id="IPR002301">
    <property type="entry name" value="Ile-tRNA-ligase"/>
</dbReference>
<dbReference type="EC" id="6.1.1.5" evidence="10"/>
<comment type="function">
    <text evidence="8 10">Catalyzes the attachment of isoleucine to tRNA(Ile). As IleRS can inadvertently accommodate and process structurally similar amino acids such as valine, to avoid such errors it has two additional distinct tRNA(Ile)-dependent editing activities. One activity is designated as 'pretransfer' editing and involves the hydrolysis of activated Val-AMP. The other activity is designated 'posttransfer' editing and involves deacylation of mischarged Val-tRNA(Ile).</text>
</comment>
<dbReference type="RefSeq" id="WP_069988952.1">
    <property type="nucleotide sequence ID" value="NZ_JACOQK010000001.1"/>
</dbReference>
<keyword evidence="6 10" id="KW-0648">Protein biosynthesis</keyword>
<gene>
    <name evidence="10 15" type="primary">ileS</name>
    <name evidence="15" type="ORF">H8Z77_04260</name>
</gene>
<evidence type="ECO:0000256" key="3">
    <source>
        <dbReference type="ARBA" id="ARBA00022598"/>
    </source>
</evidence>
<dbReference type="SUPFAM" id="SSF47323">
    <property type="entry name" value="Anticodon-binding domain of a subclass of class I aminoacyl-tRNA synthetases"/>
    <property type="match status" value="1"/>
</dbReference>
<keyword evidence="4 10" id="KW-0547">Nucleotide-binding</keyword>
<keyword evidence="16" id="KW-1185">Reference proteome</keyword>
<dbReference type="InterPro" id="IPR009080">
    <property type="entry name" value="tRNAsynth_Ia_anticodon-bd"/>
</dbReference>
<dbReference type="InterPro" id="IPR033708">
    <property type="entry name" value="Anticodon_Ile_BEm"/>
</dbReference>
<feature type="binding site" evidence="10">
    <location>
        <position position="563"/>
    </location>
    <ligand>
        <name>L-isoleucyl-5'-AMP</name>
        <dbReference type="ChEBI" id="CHEBI:178002"/>
    </ligand>
</feature>
<dbReference type="PANTHER" id="PTHR42765">
    <property type="entry name" value="SOLEUCYL-TRNA SYNTHETASE"/>
    <property type="match status" value="1"/>
</dbReference>
<keyword evidence="3 10" id="KW-0436">Ligase</keyword>
<dbReference type="Gene3D" id="1.10.10.830">
    <property type="entry name" value="Ile-tRNA synthetase CP2 domain-like"/>
    <property type="match status" value="1"/>
</dbReference>
<dbReference type="InterPro" id="IPR009008">
    <property type="entry name" value="Val/Leu/Ile-tRNA-synth_edit"/>
</dbReference>
<dbReference type="EMBL" id="JACOQK010000001">
    <property type="protein sequence ID" value="MBC5787240.1"/>
    <property type="molecule type" value="Genomic_DNA"/>
</dbReference>
<dbReference type="CDD" id="cd00818">
    <property type="entry name" value="IleRS_core"/>
    <property type="match status" value="1"/>
</dbReference>
<dbReference type="Pfam" id="PF06827">
    <property type="entry name" value="zf-FPG_IleRS"/>
    <property type="match status" value="1"/>
</dbReference>
<dbReference type="InterPro" id="IPR023585">
    <property type="entry name" value="Ile-tRNA-ligase_type1"/>
</dbReference>
<comment type="catalytic activity">
    <reaction evidence="9 10">
        <text>tRNA(Ile) + L-isoleucine + ATP = L-isoleucyl-tRNA(Ile) + AMP + diphosphate</text>
        <dbReference type="Rhea" id="RHEA:11060"/>
        <dbReference type="Rhea" id="RHEA-COMP:9666"/>
        <dbReference type="Rhea" id="RHEA-COMP:9695"/>
        <dbReference type="ChEBI" id="CHEBI:30616"/>
        <dbReference type="ChEBI" id="CHEBI:33019"/>
        <dbReference type="ChEBI" id="CHEBI:58045"/>
        <dbReference type="ChEBI" id="CHEBI:78442"/>
        <dbReference type="ChEBI" id="CHEBI:78528"/>
        <dbReference type="ChEBI" id="CHEBI:456215"/>
        <dbReference type="EC" id="6.1.1.5"/>
    </reaction>
</comment>
<evidence type="ECO:0000256" key="5">
    <source>
        <dbReference type="ARBA" id="ARBA00022840"/>
    </source>
</evidence>
<comment type="similarity">
    <text evidence="1 10">Belongs to the class-I aminoacyl-tRNA synthetase family. IleS type 1 subfamily.</text>
</comment>
<dbReference type="HAMAP" id="MF_02002">
    <property type="entry name" value="Ile_tRNA_synth_type1"/>
    <property type="match status" value="1"/>
</dbReference>
<sequence>MAQDYNKTLNLPKTDFPMRGNLPKREQPLFQKFDQERLYYKMIEKNEGKPLYVLHDGPPYANGAIHLGTALNKILKDFIVKHKNMSGYQAPYIPGWDTHGLPIELKALKAAGADKNTITPVELRKMCGEFALEHVENQKAQFKSLGVLGDYENPYLTLKPEFEAKQIEVFGEMAKKNFIYKGLKPVYWCPECNTALAEAEIEYAEDPCYSIYVKFNVTEDKGFFEKQGIDKSKVYFVIWTTTTWTLPGNVAICLGPNYDYTLVKNGDEYYVMARELAPSAMEAAGITDYEMVGNFAGSEFEYMKVAHPFLDRESLVIVGDHVTLESGTGCVHTAPGHGVEDFEVCRNYKEIPIVVPVNSDGILTEEAGEFAGLKTDDANKAIAKKLDSTGNLFAIKKIIHQYPHCWRCKSPILFRATEQWFCSVDDFKEDAVKAIKEVNWIPGWGEGRIENMVRDRSDWCISRQRVWGVPIPIVYCEDCGKAIINDQSIQAIADMFRKEGSNSWYEKDPSEFLPADFECPDCHGKKFRKETDIMDVWFDSGCTHASVVDEKNGLRWPADLYLEGADQYRGWFQSSLLTAVATKGTAPYKNVCTHGWVVDGEGRKMSKSMQNGVAPEKIIEQYGTDILRLWVASSDYHADIRISPEILKQLSEGYRKIRNTARYILGNLNGFNPDTDQVSLDDLHELDKWALLKLDALMKKVDEAYNSFDFHIVYHAIHNFCVVDMSNFYLDIIKDRLYCEKADGVDRRAAQTTMYLILDALTRMVAPILAFTSEEIWQSLPHTSSENTESVLFNQMPEPIGITVSDSFMEKWNKIYEIRECAKKALEEKRAAKVIGSSLDANVIIHCNQETAQFLEGFKDDLQTIFIVSGVEISQDGTGEFNFEEQGLSIDVVKATGEKCERCWMYSDTVGSHPEHPTLCSRCASVVE</sequence>
<dbReference type="PRINTS" id="PR00984">
    <property type="entry name" value="TRNASYNTHILE"/>
</dbReference>
<evidence type="ECO:0000259" key="12">
    <source>
        <dbReference type="Pfam" id="PF00133"/>
    </source>
</evidence>
<keyword evidence="10" id="KW-0862">Zinc</keyword>
<evidence type="ECO:0000256" key="8">
    <source>
        <dbReference type="ARBA" id="ARBA00025217"/>
    </source>
</evidence>
<dbReference type="GO" id="GO:0004822">
    <property type="term" value="F:isoleucine-tRNA ligase activity"/>
    <property type="evidence" value="ECO:0007669"/>
    <property type="project" value="UniProtKB-EC"/>
</dbReference>
<feature type="domain" description="Methionyl/Valyl/Leucyl/Isoleucyl-tRNA synthetase anticodon-binding" evidence="14">
    <location>
        <begin position="687"/>
        <end position="845"/>
    </location>
</feature>
<dbReference type="InterPro" id="IPR001412">
    <property type="entry name" value="aa-tRNA-synth_I_CS"/>
</dbReference>
<feature type="binding site" evidence="10">
    <location>
        <position position="920"/>
    </location>
    <ligand>
        <name>Zn(2+)</name>
        <dbReference type="ChEBI" id="CHEBI:29105"/>
    </ligand>
</feature>
<feature type="region of interest" description="Disordered" evidence="11">
    <location>
        <begin position="1"/>
        <end position="21"/>
    </location>
</feature>
<keyword evidence="7 10" id="KW-0030">Aminoacyl-tRNA synthetase</keyword>
<dbReference type="SUPFAM" id="SSF52374">
    <property type="entry name" value="Nucleotidylyl transferase"/>
    <property type="match status" value="1"/>
</dbReference>
<evidence type="ECO:0000256" key="1">
    <source>
        <dbReference type="ARBA" id="ARBA00006887"/>
    </source>
</evidence>
<reference evidence="15 16" key="1">
    <citation type="submission" date="2020-08" db="EMBL/GenBank/DDBJ databases">
        <title>Genome public.</title>
        <authorList>
            <person name="Liu C."/>
            <person name="Sun Q."/>
        </authorList>
    </citation>
    <scope>NUCLEOTIDE SEQUENCE [LARGE SCALE GENOMIC DNA]</scope>
    <source>
        <strain evidence="15 16">NSJ-27</strain>
    </source>
</reference>
<feature type="short sequence motif" description="'HIGH' region" evidence="10">
    <location>
        <begin position="59"/>
        <end position="69"/>
    </location>
</feature>
<dbReference type="Pfam" id="PF00133">
    <property type="entry name" value="tRNA-synt_1"/>
    <property type="match status" value="1"/>
</dbReference>
<feature type="binding site" evidence="10">
    <location>
        <position position="900"/>
    </location>
    <ligand>
        <name>Zn(2+)</name>
        <dbReference type="ChEBI" id="CHEBI:29105"/>
    </ligand>
</feature>
<evidence type="ECO:0000256" key="7">
    <source>
        <dbReference type="ARBA" id="ARBA00023146"/>
    </source>
</evidence>
<evidence type="ECO:0000313" key="15">
    <source>
        <dbReference type="EMBL" id="MBC5787240.1"/>
    </source>
</evidence>
<evidence type="ECO:0000256" key="11">
    <source>
        <dbReference type="SAM" id="MobiDB-lite"/>
    </source>
</evidence>
<comment type="subcellular location">
    <subcellularLocation>
        <location evidence="10">Cytoplasm</location>
    </subcellularLocation>
</comment>
<dbReference type="SUPFAM" id="SSF50677">
    <property type="entry name" value="ValRS/IleRS/LeuRS editing domain"/>
    <property type="match status" value="1"/>
</dbReference>
<dbReference type="PROSITE" id="PS00178">
    <property type="entry name" value="AA_TRNA_LIGASE_I"/>
    <property type="match status" value="1"/>
</dbReference>
<feature type="domain" description="Zinc finger FPG/IleRS-type" evidence="13">
    <location>
        <begin position="897"/>
        <end position="926"/>
    </location>
</feature>
<evidence type="ECO:0000256" key="2">
    <source>
        <dbReference type="ARBA" id="ARBA00022490"/>
    </source>
</evidence>
<keyword evidence="5 10" id="KW-0067">ATP-binding</keyword>
<dbReference type="InterPro" id="IPR002300">
    <property type="entry name" value="aa-tRNA-synth_Ia"/>
</dbReference>
<comment type="caution">
    <text evidence="15">The sequence shown here is derived from an EMBL/GenBank/DDBJ whole genome shotgun (WGS) entry which is preliminary data.</text>
</comment>
<keyword evidence="10" id="KW-0479">Metal-binding</keyword>
<evidence type="ECO:0000256" key="10">
    <source>
        <dbReference type="HAMAP-Rule" id="MF_02002"/>
    </source>
</evidence>
<organism evidence="15 16">
    <name type="scientific">Clostridium facile</name>
    <dbReference type="NCBI Taxonomy" id="2763035"/>
    <lineage>
        <taxon>Bacteria</taxon>
        <taxon>Bacillati</taxon>
        <taxon>Bacillota</taxon>
        <taxon>Clostridia</taxon>
        <taxon>Eubacteriales</taxon>
        <taxon>Clostridiaceae</taxon>
        <taxon>Clostridium</taxon>
    </lineage>
</organism>
<keyword evidence="2 10" id="KW-0963">Cytoplasm</keyword>
<name>A0ABR7IQ21_9CLOT</name>
<dbReference type="CDD" id="cd07960">
    <property type="entry name" value="Anticodon_Ia_Ile_BEm"/>
    <property type="match status" value="1"/>
</dbReference>